<proteinExistence type="predicted"/>
<dbReference type="STRING" id="1314781.A0A165P4P5"/>
<dbReference type="Gene3D" id="1.10.10.10">
    <property type="entry name" value="Winged helix-like DNA-binding domain superfamily/Winged helix DNA-binding domain"/>
    <property type="match status" value="1"/>
</dbReference>
<accession>A0A165P4P5</accession>
<dbReference type="Proteomes" id="UP000077266">
    <property type="component" value="Unassembled WGS sequence"/>
</dbReference>
<dbReference type="GO" id="GO:0008171">
    <property type="term" value="F:O-methyltransferase activity"/>
    <property type="evidence" value="ECO:0007669"/>
    <property type="project" value="InterPro"/>
</dbReference>
<evidence type="ECO:0000313" key="7">
    <source>
        <dbReference type="Proteomes" id="UP000077266"/>
    </source>
</evidence>
<keyword evidence="7" id="KW-1185">Reference proteome</keyword>
<dbReference type="SUPFAM" id="SSF46785">
    <property type="entry name" value="Winged helix' DNA-binding domain"/>
    <property type="match status" value="1"/>
</dbReference>
<reference evidence="6 7" key="1">
    <citation type="journal article" date="2016" name="Mol. Biol. Evol.">
        <title>Comparative Genomics of Early-Diverging Mushroom-Forming Fungi Provides Insights into the Origins of Lignocellulose Decay Capabilities.</title>
        <authorList>
            <person name="Nagy L.G."/>
            <person name="Riley R."/>
            <person name="Tritt A."/>
            <person name="Adam C."/>
            <person name="Daum C."/>
            <person name="Floudas D."/>
            <person name="Sun H."/>
            <person name="Yadav J.S."/>
            <person name="Pangilinan J."/>
            <person name="Larsson K.H."/>
            <person name="Matsuura K."/>
            <person name="Barry K."/>
            <person name="Labutti K."/>
            <person name="Kuo R."/>
            <person name="Ohm R.A."/>
            <person name="Bhattacharya S.S."/>
            <person name="Shirouzu T."/>
            <person name="Yoshinaga Y."/>
            <person name="Martin F.M."/>
            <person name="Grigoriev I.V."/>
            <person name="Hibbett D.S."/>
        </authorList>
    </citation>
    <scope>NUCLEOTIDE SEQUENCE [LARGE SCALE GENOMIC DNA]</scope>
    <source>
        <strain evidence="6 7">HHB12029</strain>
    </source>
</reference>
<dbReference type="InterPro" id="IPR001077">
    <property type="entry name" value="COMT_C"/>
</dbReference>
<dbReference type="PROSITE" id="PS51683">
    <property type="entry name" value="SAM_OMT_II"/>
    <property type="match status" value="1"/>
</dbReference>
<dbReference type="InterPro" id="IPR016461">
    <property type="entry name" value="COMT-like"/>
</dbReference>
<dbReference type="Pfam" id="PF00891">
    <property type="entry name" value="Methyltransf_2"/>
    <property type="match status" value="1"/>
</dbReference>
<dbReference type="InterPro" id="IPR036388">
    <property type="entry name" value="WH-like_DNA-bd_sf"/>
</dbReference>
<feature type="domain" description="O-methyltransferase dimerisation" evidence="5">
    <location>
        <begin position="78"/>
        <end position="149"/>
    </location>
</feature>
<dbReference type="InterPro" id="IPR029063">
    <property type="entry name" value="SAM-dependent_MTases_sf"/>
</dbReference>
<keyword evidence="3" id="KW-0949">S-adenosyl-L-methionine</keyword>
<dbReference type="Pfam" id="PF08100">
    <property type="entry name" value="Dimerisation"/>
    <property type="match status" value="1"/>
</dbReference>
<feature type="domain" description="O-methyltransferase C-terminal" evidence="4">
    <location>
        <begin position="186"/>
        <end position="421"/>
    </location>
</feature>
<dbReference type="Gene3D" id="3.40.50.150">
    <property type="entry name" value="Vaccinia Virus protein VP39"/>
    <property type="match status" value="1"/>
</dbReference>
<dbReference type="InterPro" id="IPR012967">
    <property type="entry name" value="COMT_dimerisation"/>
</dbReference>
<dbReference type="OrthoDB" id="1606438at2759"/>
<evidence type="ECO:0000259" key="5">
    <source>
        <dbReference type="Pfam" id="PF08100"/>
    </source>
</evidence>
<protein>
    <submittedName>
        <fullName evidence="6">S-adenosyl-L-methionine-dependent methyltransferase</fullName>
    </submittedName>
</protein>
<gene>
    <name evidence="6" type="ORF">EXIGLDRAFT_691694</name>
</gene>
<evidence type="ECO:0000259" key="4">
    <source>
        <dbReference type="Pfam" id="PF00891"/>
    </source>
</evidence>
<dbReference type="PANTHER" id="PTHR43712:SF2">
    <property type="entry name" value="O-METHYLTRANSFERASE CICE"/>
    <property type="match status" value="1"/>
</dbReference>
<dbReference type="SUPFAM" id="SSF53335">
    <property type="entry name" value="S-adenosyl-L-methionine-dependent methyltransferases"/>
    <property type="match status" value="1"/>
</dbReference>
<dbReference type="PANTHER" id="PTHR43712">
    <property type="entry name" value="PUTATIVE (AFU_ORTHOLOGUE AFUA_4G14580)-RELATED"/>
    <property type="match status" value="1"/>
</dbReference>
<organism evidence="6 7">
    <name type="scientific">Exidia glandulosa HHB12029</name>
    <dbReference type="NCBI Taxonomy" id="1314781"/>
    <lineage>
        <taxon>Eukaryota</taxon>
        <taxon>Fungi</taxon>
        <taxon>Dikarya</taxon>
        <taxon>Basidiomycota</taxon>
        <taxon>Agaricomycotina</taxon>
        <taxon>Agaricomycetes</taxon>
        <taxon>Auriculariales</taxon>
        <taxon>Exidiaceae</taxon>
        <taxon>Exidia</taxon>
    </lineage>
</organism>
<evidence type="ECO:0000256" key="2">
    <source>
        <dbReference type="ARBA" id="ARBA00022679"/>
    </source>
</evidence>
<evidence type="ECO:0000256" key="3">
    <source>
        <dbReference type="ARBA" id="ARBA00022691"/>
    </source>
</evidence>
<sequence>MAVDNAHLRELVALVSQSVESVLAQYAAAARPVPSLDSTDPSAPLDNRAIREATRVLESACAQLCASVAPPNHILVNMVNPACLRVALTARVAEQLRDGPKPISELAKTSGISADKLGRILRNLATKHCFREVSKDVWANNRLSVCLLPEDTTSGLIGHMTDEMYFGMTSLTDALTDAEWTDSTDKEHAAFTRAHKHNVFEIMTNDAKRGERFPQAMLGWTKLHGGAEVVVQLYPWDSVPANATFCDVGGSVGHVAMALTKAKPHIKAVVQDLPTVVEQAKDVWQKEFPEAVQKQRVQFVPIDFFAGSPVEGCDFYYSRSNTCQYLTSHRHDWPDADCETILKNTRKAMKPGSKVLIHEFILMHAAPEAVSESSEKAPFPLLPNFGVGAQRKYNQDLNMMSAFNSRERTLDDFVAIGAKAGLKLVKTWEAADTTIVELEAAHRRRIAQHTCLLAKRKRFGDLGDGRKKQHELTARRIRRHLEL</sequence>
<dbReference type="InParanoid" id="A0A165P4P5"/>
<name>A0A165P4P5_EXIGL</name>
<evidence type="ECO:0000313" key="6">
    <source>
        <dbReference type="EMBL" id="KZW01644.1"/>
    </source>
</evidence>
<dbReference type="EMBL" id="KV425892">
    <property type="protein sequence ID" value="KZW01644.1"/>
    <property type="molecule type" value="Genomic_DNA"/>
</dbReference>
<dbReference type="AlphaFoldDB" id="A0A165P4P5"/>
<dbReference type="GO" id="GO:0032259">
    <property type="term" value="P:methylation"/>
    <property type="evidence" value="ECO:0007669"/>
    <property type="project" value="UniProtKB-KW"/>
</dbReference>
<keyword evidence="2 6" id="KW-0808">Transferase</keyword>
<dbReference type="InterPro" id="IPR036390">
    <property type="entry name" value="WH_DNA-bd_sf"/>
</dbReference>
<evidence type="ECO:0000256" key="1">
    <source>
        <dbReference type="ARBA" id="ARBA00022603"/>
    </source>
</evidence>
<dbReference type="GO" id="GO:0046983">
    <property type="term" value="F:protein dimerization activity"/>
    <property type="evidence" value="ECO:0007669"/>
    <property type="project" value="InterPro"/>
</dbReference>
<keyword evidence="1 6" id="KW-0489">Methyltransferase</keyword>